<evidence type="ECO:0000313" key="2">
    <source>
        <dbReference type="EMBL" id="OGF37869.1"/>
    </source>
</evidence>
<accession>A0A1F5TG30</accession>
<feature type="transmembrane region" description="Helical" evidence="1">
    <location>
        <begin position="31"/>
        <end position="57"/>
    </location>
</feature>
<sequence>MIQCELENAGEMIVDNFKGEEMKSKSIDRRWWCLCLLTVVLYLLVEVACVNGLYNLWAPPPIKLVFLSWFSYFSHCFFRIVMSLCFVMFMVPIPIGLFSTIRLLKKLPD</sequence>
<reference evidence="2 3" key="1">
    <citation type="journal article" date="2016" name="Nat. Commun.">
        <title>Thousands of microbial genomes shed light on interconnected biogeochemical processes in an aquifer system.</title>
        <authorList>
            <person name="Anantharaman K."/>
            <person name="Brown C.T."/>
            <person name="Hug L.A."/>
            <person name="Sharon I."/>
            <person name="Castelle C.J."/>
            <person name="Probst A.J."/>
            <person name="Thomas B.C."/>
            <person name="Singh A."/>
            <person name="Wilkins M.J."/>
            <person name="Karaoz U."/>
            <person name="Brodie E.L."/>
            <person name="Williams K.H."/>
            <person name="Hubbard S.S."/>
            <person name="Banfield J.F."/>
        </authorList>
    </citation>
    <scope>NUCLEOTIDE SEQUENCE [LARGE SCALE GENOMIC DNA]</scope>
</reference>
<dbReference type="AlphaFoldDB" id="A0A1F5TG30"/>
<name>A0A1F5TG30_9BACT</name>
<comment type="caution">
    <text evidence="2">The sequence shown here is derived from an EMBL/GenBank/DDBJ whole genome shotgun (WGS) entry which is preliminary data.</text>
</comment>
<proteinExistence type="predicted"/>
<dbReference type="Proteomes" id="UP000178656">
    <property type="component" value="Unassembled WGS sequence"/>
</dbReference>
<feature type="transmembrane region" description="Helical" evidence="1">
    <location>
        <begin position="77"/>
        <end position="98"/>
    </location>
</feature>
<organism evidence="2 3">
    <name type="scientific">Candidatus Falkowbacteria bacterium RIFOXYC2_FULL_48_21</name>
    <dbReference type="NCBI Taxonomy" id="1798005"/>
    <lineage>
        <taxon>Bacteria</taxon>
        <taxon>Candidatus Falkowiibacteriota</taxon>
    </lineage>
</organism>
<keyword evidence="1" id="KW-0812">Transmembrane</keyword>
<keyword evidence="1" id="KW-1133">Transmembrane helix</keyword>
<gene>
    <name evidence="2" type="ORF">A2482_02265</name>
</gene>
<evidence type="ECO:0000256" key="1">
    <source>
        <dbReference type="SAM" id="Phobius"/>
    </source>
</evidence>
<evidence type="ECO:0000313" key="3">
    <source>
        <dbReference type="Proteomes" id="UP000178656"/>
    </source>
</evidence>
<protein>
    <submittedName>
        <fullName evidence="2">Uncharacterized protein</fullName>
    </submittedName>
</protein>
<keyword evidence="1" id="KW-0472">Membrane</keyword>
<dbReference type="EMBL" id="MFGM01000013">
    <property type="protein sequence ID" value="OGF37869.1"/>
    <property type="molecule type" value="Genomic_DNA"/>
</dbReference>